<dbReference type="InterPro" id="IPR002541">
    <property type="entry name" value="Cyt_c_assembly"/>
</dbReference>
<keyword evidence="5 6" id="KW-0472">Membrane</keyword>
<evidence type="ECO:0000256" key="3">
    <source>
        <dbReference type="ARBA" id="ARBA00022748"/>
    </source>
</evidence>
<proteinExistence type="predicted"/>
<gene>
    <name evidence="8" type="ORF">A3G33_10535</name>
</gene>
<dbReference type="GO" id="GO:0020037">
    <property type="term" value="F:heme binding"/>
    <property type="evidence" value="ECO:0007669"/>
    <property type="project" value="InterPro"/>
</dbReference>
<evidence type="ECO:0000259" key="7">
    <source>
        <dbReference type="Pfam" id="PF01578"/>
    </source>
</evidence>
<evidence type="ECO:0000256" key="1">
    <source>
        <dbReference type="ARBA" id="ARBA00004141"/>
    </source>
</evidence>
<dbReference type="GO" id="GO:0017004">
    <property type="term" value="P:cytochrome complex assembly"/>
    <property type="evidence" value="ECO:0007669"/>
    <property type="project" value="UniProtKB-KW"/>
</dbReference>
<evidence type="ECO:0000256" key="4">
    <source>
        <dbReference type="ARBA" id="ARBA00022989"/>
    </source>
</evidence>
<dbReference type="EMBL" id="MHFR01000063">
    <property type="protein sequence ID" value="OGW95409.1"/>
    <property type="molecule type" value="Genomic_DNA"/>
</dbReference>
<evidence type="ECO:0000256" key="5">
    <source>
        <dbReference type="ARBA" id="ARBA00023136"/>
    </source>
</evidence>
<dbReference type="Proteomes" id="UP000178187">
    <property type="component" value="Unassembled WGS sequence"/>
</dbReference>
<dbReference type="GO" id="GO:0005886">
    <property type="term" value="C:plasma membrane"/>
    <property type="evidence" value="ECO:0007669"/>
    <property type="project" value="TreeGrafter"/>
</dbReference>
<organism evidence="8 9">
    <name type="scientific">Candidatus Danuiimicrobium aquiferis</name>
    <dbReference type="NCBI Taxonomy" id="1801832"/>
    <lineage>
        <taxon>Bacteria</taxon>
        <taxon>Pseudomonadati</taxon>
        <taxon>Candidatus Omnitrophota</taxon>
        <taxon>Candidatus Danuiimicrobium</taxon>
    </lineage>
</organism>
<feature type="domain" description="Cytochrome c assembly protein" evidence="7">
    <location>
        <begin position="63"/>
        <end position="258"/>
    </location>
</feature>
<dbReference type="PANTHER" id="PTHR30071:SF1">
    <property type="entry name" value="CYTOCHROME B_B6 PROTEIN-RELATED"/>
    <property type="match status" value="1"/>
</dbReference>
<comment type="subcellular location">
    <subcellularLocation>
        <location evidence="1">Membrane</location>
        <topology evidence="1">Multi-pass membrane protein</topology>
    </subcellularLocation>
</comment>
<reference evidence="8 9" key="1">
    <citation type="journal article" date="2016" name="Nat. Commun.">
        <title>Thousands of microbial genomes shed light on interconnected biogeochemical processes in an aquifer system.</title>
        <authorList>
            <person name="Anantharaman K."/>
            <person name="Brown C.T."/>
            <person name="Hug L.A."/>
            <person name="Sharon I."/>
            <person name="Castelle C.J."/>
            <person name="Probst A.J."/>
            <person name="Thomas B.C."/>
            <person name="Singh A."/>
            <person name="Wilkins M.J."/>
            <person name="Karaoz U."/>
            <person name="Brodie E.L."/>
            <person name="Williams K.H."/>
            <person name="Hubbard S.S."/>
            <person name="Banfield J.F."/>
        </authorList>
    </citation>
    <scope>NUCLEOTIDE SEQUENCE [LARGE SCALE GENOMIC DNA]</scope>
</reference>
<comment type="caution">
    <text evidence="8">The sequence shown here is derived from an EMBL/GenBank/DDBJ whole genome shotgun (WGS) entry which is preliminary data.</text>
</comment>
<dbReference type="Pfam" id="PF01578">
    <property type="entry name" value="Cytochrom_C_asm"/>
    <property type="match status" value="1"/>
</dbReference>
<protein>
    <recommendedName>
        <fullName evidence="7">Cytochrome c assembly protein domain-containing protein</fullName>
    </recommendedName>
</protein>
<dbReference type="InterPro" id="IPR045062">
    <property type="entry name" value="Cyt_c_biogenesis_CcsA/CcmC"/>
</dbReference>
<keyword evidence="3" id="KW-0201">Cytochrome c-type biogenesis</keyword>
<sequence length="261" mass="29854">MSESNFLSVAFLFYAVGALLYVWIFFKPSTRIRPIAVASIVLGLLSHTIALAVRWKSSGHAPLSDMYESLVFFSWAFVLAYLLIDLFLKISRLGFFVLLCNIAILVYAFSHDSTIKPLMPALQSNWLLLHVSACFFSYGAFAISFIASFIYLMPFHKKYFSLEQLDQVIYKSILFGFPLLTFGIGSGAIWANEAWGTYWSWDPKETWSLVTWLIYALYLHLRLMKGWRDEKLAWVGLIGFLSVIFTYIGVNYFLAGLHSYA</sequence>
<feature type="transmembrane region" description="Helical" evidence="6">
    <location>
        <begin position="67"/>
        <end position="88"/>
    </location>
</feature>
<feature type="transmembrane region" description="Helical" evidence="6">
    <location>
        <begin position="6"/>
        <end position="26"/>
    </location>
</feature>
<dbReference type="PANTHER" id="PTHR30071">
    <property type="entry name" value="HEME EXPORTER PROTEIN C"/>
    <property type="match status" value="1"/>
</dbReference>
<evidence type="ECO:0000256" key="6">
    <source>
        <dbReference type="SAM" id="Phobius"/>
    </source>
</evidence>
<evidence type="ECO:0000313" key="8">
    <source>
        <dbReference type="EMBL" id="OGW95409.1"/>
    </source>
</evidence>
<feature type="transmembrane region" description="Helical" evidence="6">
    <location>
        <begin position="233"/>
        <end position="255"/>
    </location>
</feature>
<feature type="transmembrane region" description="Helical" evidence="6">
    <location>
        <begin position="93"/>
        <end position="110"/>
    </location>
</feature>
<keyword evidence="4 6" id="KW-1133">Transmembrane helix</keyword>
<evidence type="ECO:0000256" key="2">
    <source>
        <dbReference type="ARBA" id="ARBA00022692"/>
    </source>
</evidence>
<feature type="transmembrane region" description="Helical" evidence="6">
    <location>
        <begin position="173"/>
        <end position="191"/>
    </location>
</feature>
<feature type="transmembrane region" description="Helical" evidence="6">
    <location>
        <begin position="35"/>
        <end position="55"/>
    </location>
</feature>
<accession>A0A1G1KS74</accession>
<keyword evidence="2 6" id="KW-0812">Transmembrane</keyword>
<dbReference type="AlphaFoldDB" id="A0A1G1KS74"/>
<feature type="transmembrane region" description="Helical" evidence="6">
    <location>
        <begin position="206"/>
        <end position="221"/>
    </location>
</feature>
<feature type="transmembrane region" description="Helical" evidence="6">
    <location>
        <begin position="130"/>
        <end position="152"/>
    </location>
</feature>
<name>A0A1G1KS74_9BACT</name>
<evidence type="ECO:0000313" key="9">
    <source>
        <dbReference type="Proteomes" id="UP000178187"/>
    </source>
</evidence>